<reference evidence="2" key="1">
    <citation type="submission" date="2024-07" db="EMBL/GenBank/DDBJ databases">
        <authorList>
            <person name="Yu S.T."/>
        </authorList>
    </citation>
    <scope>NUCLEOTIDE SEQUENCE</scope>
    <source>
        <strain evidence="2">R08</strain>
    </source>
</reference>
<gene>
    <name evidence="2" type="ORF">AB5J58_13295</name>
</gene>
<proteinExistence type="predicted"/>
<evidence type="ECO:0000256" key="1">
    <source>
        <dbReference type="SAM" id="Phobius"/>
    </source>
</evidence>
<dbReference type="RefSeq" id="WP_369187591.1">
    <property type="nucleotide sequence ID" value="NZ_CP163431.1"/>
</dbReference>
<dbReference type="EMBL" id="CP163431">
    <property type="protein sequence ID" value="XDQ01100.1"/>
    <property type="molecule type" value="Genomic_DNA"/>
</dbReference>
<evidence type="ECO:0008006" key="3">
    <source>
        <dbReference type="Google" id="ProtNLM"/>
    </source>
</evidence>
<sequence>MGRPDDAHAQAPAHASAHDRLWRRDLRDTFRCAGALLVLLLVVDHLTGHFTLWRGALWLALAVLLFVVLYPARVRAGEGWLSSRGLLRERRVRTDRLVSVRCLDGISQRMVLRDDLGGRVEIDPAVLVTNPDLWHRVSEDSRRSLTSGTLTCGATALRRIAERVERETAETVFKVSGLE</sequence>
<feature type="transmembrane region" description="Helical" evidence="1">
    <location>
        <begin position="52"/>
        <end position="72"/>
    </location>
</feature>
<organism evidence="2">
    <name type="scientific">Streptomyces sp. R08</name>
    <dbReference type="NCBI Taxonomy" id="3238624"/>
    <lineage>
        <taxon>Bacteria</taxon>
        <taxon>Bacillati</taxon>
        <taxon>Actinomycetota</taxon>
        <taxon>Actinomycetes</taxon>
        <taxon>Kitasatosporales</taxon>
        <taxon>Streptomycetaceae</taxon>
        <taxon>Streptomyces</taxon>
    </lineage>
</organism>
<evidence type="ECO:0000313" key="2">
    <source>
        <dbReference type="EMBL" id="XDQ01100.1"/>
    </source>
</evidence>
<keyword evidence="1" id="KW-0472">Membrane</keyword>
<accession>A0AB39M5G9</accession>
<keyword evidence="1" id="KW-1133">Transmembrane helix</keyword>
<name>A0AB39M5G9_9ACTN</name>
<dbReference type="AlphaFoldDB" id="A0AB39M5G9"/>
<keyword evidence="1" id="KW-0812">Transmembrane</keyword>
<protein>
    <recommendedName>
        <fullName evidence="3">Integral membrane protein</fullName>
    </recommendedName>
</protein>